<evidence type="ECO:0000256" key="3">
    <source>
        <dbReference type="SAM" id="MobiDB-lite"/>
    </source>
</evidence>
<dbReference type="InterPro" id="IPR002110">
    <property type="entry name" value="Ankyrin_rpt"/>
</dbReference>
<dbReference type="PANTHER" id="PTHR24171:SF9">
    <property type="entry name" value="ANKYRIN REPEAT DOMAIN-CONTAINING PROTEIN 39"/>
    <property type="match status" value="1"/>
</dbReference>
<accession>A0A381WHA2</accession>
<keyword evidence="1" id="KW-0677">Repeat</keyword>
<name>A0A381WHA2_9ZZZZ</name>
<organism evidence="4">
    <name type="scientific">marine metagenome</name>
    <dbReference type="NCBI Taxonomy" id="408172"/>
    <lineage>
        <taxon>unclassified sequences</taxon>
        <taxon>metagenomes</taxon>
        <taxon>ecological metagenomes</taxon>
    </lineage>
</organism>
<dbReference type="Pfam" id="PF12796">
    <property type="entry name" value="Ank_2"/>
    <property type="match status" value="1"/>
</dbReference>
<keyword evidence="2" id="KW-0040">ANK repeat</keyword>
<reference evidence="4" key="1">
    <citation type="submission" date="2018-05" db="EMBL/GenBank/DDBJ databases">
        <authorList>
            <person name="Lanie J.A."/>
            <person name="Ng W.-L."/>
            <person name="Kazmierczak K.M."/>
            <person name="Andrzejewski T.M."/>
            <person name="Davidsen T.M."/>
            <person name="Wayne K.J."/>
            <person name="Tettelin H."/>
            <person name="Glass J.I."/>
            <person name="Rusch D."/>
            <person name="Podicherti R."/>
            <person name="Tsui H.-C.T."/>
            <person name="Winkler M.E."/>
        </authorList>
    </citation>
    <scope>NUCLEOTIDE SEQUENCE</scope>
</reference>
<dbReference type="Gene3D" id="1.25.40.20">
    <property type="entry name" value="Ankyrin repeat-containing domain"/>
    <property type="match status" value="2"/>
</dbReference>
<gene>
    <name evidence="4" type="ORF">METZ01_LOCUS104525</name>
</gene>
<evidence type="ECO:0000256" key="1">
    <source>
        <dbReference type="ARBA" id="ARBA00022737"/>
    </source>
</evidence>
<dbReference type="PRINTS" id="PR01415">
    <property type="entry name" value="ANKYRIN"/>
</dbReference>
<feature type="region of interest" description="Disordered" evidence="3">
    <location>
        <begin position="188"/>
        <end position="213"/>
    </location>
</feature>
<dbReference type="SUPFAM" id="SSF48403">
    <property type="entry name" value="Ankyrin repeat"/>
    <property type="match status" value="1"/>
</dbReference>
<feature type="compositionally biased region" description="Basic and acidic residues" evidence="3">
    <location>
        <begin position="198"/>
        <end position="213"/>
    </location>
</feature>
<protein>
    <submittedName>
        <fullName evidence="4">Uncharacterized protein</fullName>
    </submittedName>
</protein>
<sequence length="237" mass="25608">MLSDSTKKTQFNYWLNQPAPPLEHTRVVVPDRAQSCQAEGILRQQLKRLENCAHCDDGRLTMKQLLITTIAAVLLVGCGESQSPEPPTAKAPDISIHEAAALGNIEVVKQFLDSGTDVNAKDETGGTPLDEAAGWGRKDIVELLIAKGADVNAKFDDDGSTPLHLSAWKGHFETAELLITADADVNAKMEDGDTPLDLAERESRRDSSQVKAAKKEIADLLRKNGGKTGEELKAEGK</sequence>
<evidence type="ECO:0000256" key="2">
    <source>
        <dbReference type="ARBA" id="ARBA00023043"/>
    </source>
</evidence>
<dbReference type="InterPro" id="IPR036770">
    <property type="entry name" value="Ankyrin_rpt-contain_sf"/>
</dbReference>
<proteinExistence type="predicted"/>
<evidence type="ECO:0000313" key="4">
    <source>
        <dbReference type="EMBL" id="SVA51671.1"/>
    </source>
</evidence>
<dbReference type="AlphaFoldDB" id="A0A381WHA2"/>
<dbReference type="EMBL" id="UINC01011754">
    <property type="protein sequence ID" value="SVA51671.1"/>
    <property type="molecule type" value="Genomic_DNA"/>
</dbReference>
<dbReference type="SMART" id="SM00248">
    <property type="entry name" value="ANK"/>
    <property type="match status" value="4"/>
</dbReference>
<dbReference type="PANTHER" id="PTHR24171">
    <property type="entry name" value="ANKYRIN REPEAT DOMAIN-CONTAINING PROTEIN 39-RELATED"/>
    <property type="match status" value="1"/>
</dbReference>